<evidence type="ECO:0000313" key="5">
    <source>
        <dbReference type="Proteomes" id="UP001645859"/>
    </source>
</evidence>
<feature type="compositionally biased region" description="Pro residues" evidence="1">
    <location>
        <begin position="15"/>
        <end position="26"/>
    </location>
</feature>
<name>A0ABS1SEE3_9MICO</name>
<keyword evidence="2" id="KW-1133">Transmembrane helix</keyword>
<comment type="caution">
    <text evidence="4">The sequence shown here is derived from an EMBL/GenBank/DDBJ whole genome shotgun (WGS) entry which is preliminary data.</text>
</comment>
<feature type="transmembrane region" description="Helical" evidence="2">
    <location>
        <begin position="307"/>
        <end position="325"/>
    </location>
</feature>
<feature type="transmembrane region" description="Helical" evidence="2">
    <location>
        <begin position="112"/>
        <end position="136"/>
    </location>
</feature>
<feature type="transmembrane region" description="Helical" evidence="2">
    <location>
        <begin position="69"/>
        <end position="91"/>
    </location>
</feature>
<evidence type="ECO:0000256" key="1">
    <source>
        <dbReference type="SAM" id="MobiDB-lite"/>
    </source>
</evidence>
<dbReference type="RefSeq" id="WP_202343932.1">
    <property type="nucleotide sequence ID" value="NZ_BAAAPI010000008.1"/>
</dbReference>
<keyword evidence="2" id="KW-0812">Transmembrane</keyword>
<dbReference type="InterPro" id="IPR007168">
    <property type="entry name" value="Phageshock_PspC_N"/>
</dbReference>
<sequence length="601" mass="63025">MNHTPDADPAGQSSPEPPPPGTTPPPTGSAFFTWLRNLGVVRGRDRWFAGVAGGIAARTGLDPMLVRGIFVVLALLGGPGILLYLLGWLLLPDFTGRIHVEEIFRGRASAGVLTTAIILAVVVFIPAVLSIVIPGVHTPFAAWGWGAWGVLGLPDWLSATLSWIAWIAILVFGGLWLRKVMLERGRAQQSGSTTAPGPAQGEAQPGSAPHGATSEAQGSAPGPHGSTPDPAAPTPPGAAGFTAQTTAFADRSEEFAHRFGEQAGAWGQRAGETAARWGDEVGKQADAWSARYAEHHDATKLGAGHTILTLALALLAAGGAAAWAFSTEPLLPFASGVHPAAIAAIAAGLAVLAISLIVAGIRGRHTGWVGFLSFLGVLALLVTVVLPWGTRFQPFGTMHVTGGSLPGAVLLAGSSEVDLTTLRPGDSDLVVWQLAGRSEIELPTDTPALVTVRMLAGQLADADGDGEHMAGPFLNRTVAVNVPDRGTQRGIPRVTVYMLAGSATLIGAVPGTDEDREQLKLDAQREAQREAERQAQEDARRAAEADARDASSERATELEAEIARVDWLLENPDITEGKREGLERKREALTLKLDRELEGAR</sequence>
<keyword evidence="5" id="KW-1185">Reference proteome</keyword>
<dbReference type="EMBL" id="QYAC01000002">
    <property type="protein sequence ID" value="MBL3678682.1"/>
    <property type="molecule type" value="Genomic_DNA"/>
</dbReference>
<evidence type="ECO:0000259" key="3">
    <source>
        <dbReference type="Pfam" id="PF04024"/>
    </source>
</evidence>
<proteinExistence type="predicted"/>
<feature type="region of interest" description="Disordered" evidence="1">
    <location>
        <begin position="1"/>
        <end position="26"/>
    </location>
</feature>
<gene>
    <name evidence="4" type="ORF">D3230_05135</name>
</gene>
<protein>
    <submittedName>
        <fullName evidence="4">PspC domain-containing protein</fullName>
    </submittedName>
</protein>
<feature type="transmembrane region" description="Helical" evidence="2">
    <location>
        <begin position="368"/>
        <end position="389"/>
    </location>
</feature>
<accession>A0ABS1SEE3</accession>
<reference evidence="4 5" key="1">
    <citation type="submission" date="2018-09" db="EMBL/GenBank/DDBJ databases">
        <title>Comparative genomics of Leucobacter spp.</title>
        <authorList>
            <person name="Reis A.C."/>
            <person name="Kolvenbach B.A."/>
            <person name="Corvini P.F.X."/>
            <person name="Nunes O.C."/>
        </authorList>
    </citation>
    <scope>NUCLEOTIDE SEQUENCE [LARGE SCALE GENOMIC DNA]</scope>
    <source>
        <strain evidence="4 5">TAN 31504</strain>
    </source>
</reference>
<dbReference type="Pfam" id="PF04024">
    <property type="entry name" value="PspC"/>
    <property type="match status" value="1"/>
</dbReference>
<dbReference type="Proteomes" id="UP001645859">
    <property type="component" value="Unassembled WGS sequence"/>
</dbReference>
<feature type="region of interest" description="Disordered" evidence="1">
    <location>
        <begin position="188"/>
        <end position="241"/>
    </location>
</feature>
<organism evidence="4 5">
    <name type="scientific">Leucobacter chromiireducens subsp. solipictus</name>
    <dbReference type="NCBI Taxonomy" id="398235"/>
    <lineage>
        <taxon>Bacteria</taxon>
        <taxon>Bacillati</taxon>
        <taxon>Actinomycetota</taxon>
        <taxon>Actinomycetes</taxon>
        <taxon>Micrococcales</taxon>
        <taxon>Microbacteriaceae</taxon>
        <taxon>Leucobacter</taxon>
    </lineage>
</organism>
<feature type="transmembrane region" description="Helical" evidence="2">
    <location>
        <begin position="337"/>
        <end position="361"/>
    </location>
</feature>
<feature type="domain" description="Phage shock protein PspC N-terminal" evidence="3">
    <location>
        <begin position="43"/>
        <end position="93"/>
    </location>
</feature>
<feature type="region of interest" description="Disordered" evidence="1">
    <location>
        <begin position="523"/>
        <end position="557"/>
    </location>
</feature>
<evidence type="ECO:0000313" key="4">
    <source>
        <dbReference type="EMBL" id="MBL3678682.1"/>
    </source>
</evidence>
<evidence type="ECO:0000256" key="2">
    <source>
        <dbReference type="SAM" id="Phobius"/>
    </source>
</evidence>
<feature type="transmembrane region" description="Helical" evidence="2">
    <location>
        <begin position="156"/>
        <end position="177"/>
    </location>
</feature>
<keyword evidence="2" id="KW-0472">Membrane</keyword>